<proteinExistence type="predicted"/>
<reference evidence="1" key="1">
    <citation type="submission" date="2023-10" db="EMBL/GenBank/DDBJ databases">
        <authorList>
            <person name="Rodriguez Cubillos JULIANA M."/>
            <person name="De Vega J."/>
        </authorList>
    </citation>
    <scope>NUCLEOTIDE SEQUENCE</scope>
</reference>
<comment type="caution">
    <text evidence="1">The sequence shown here is derived from an EMBL/GenBank/DDBJ whole genome shotgun (WGS) entry which is preliminary data.</text>
</comment>
<dbReference type="EMBL" id="CASHSV030000311">
    <property type="protein sequence ID" value="CAJ2661417.1"/>
    <property type="molecule type" value="Genomic_DNA"/>
</dbReference>
<evidence type="ECO:0000313" key="2">
    <source>
        <dbReference type="Proteomes" id="UP001177021"/>
    </source>
</evidence>
<protein>
    <submittedName>
        <fullName evidence="1">Uncharacterized protein</fullName>
    </submittedName>
</protein>
<keyword evidence="2" id="KW-1185">Reference proteome</keyword>
<organism evidence="1 2">
    <name type="scientific">Trifolium pratense</name>
    <name type="common">Red clover</name>
    <dbReference type="NCBI Taxonomy" id="57577"/>
    <lineage>
        <taxon>Eukaryota</taxon>
        <taxon>Viridiplantae</taxon>
        <taxon>Streptophyta</taxon>
        <taxon>Embryophyta</taxon>
        <taxon>Tracheophyta</taxon>
        <taxon>Spermatophyta</taxon>
        <taxon>Magnoliopsida</taxon>
        <taxon>eudicotyledons</taxon>
        <taxon>Gunneridae</taxon>
        <taxon>Pentapetalae</taxon>
        <taxon>rosids</taxon>
        <taxon>fabids</taxon>
        <taxon>Fabales</taxon>
        <taxon>Fabaceae</taxon>
        <taxon>Papilionoideae</taxon>
        <taxon>50 kb inversion clade</taxon>
        <taxon>NPAAA clade</taxon>
        <taxon>Hologalegina</taxon>
        <taxon>IRL clade</taxon>
        <taxon>Trifolieae</taxon>
        <taxon>Trifolium</taxon>
    </lineage>
</organism>
<accession>A0ACB0KW81</accession>
<evidence type="ECO:0000313" key="1">
    <source>
        <dbReference type="EMBL" id="CAJ2661417.1"/>
    </source>
</evidence>
<name>A0ACB0KW81_TRIPR</name>
<sequence>MDKGKQPMLAGSSDVLSHDIVCLSSPIQKLKDKVGEHSAVIKEYLMPKFGEAVLSGDEKSPTESVTKRSSPTYQDEEDMDLPFKLLKRSIKIEIFHTCILPN</sequence>
<gene>
    <name evidence="1" type="ORF">MILVUS5_LOCUS27128</name>
</gene>
<dbReference type="Proteomes" id="UP001177021">
    <property type="component" value="Unassembled WGS sequence"/>
</dbReference>